<keyword evidence="6 10" id="KW-0376">Hydrogen peroxide</keyword>
<dbReference type="Gene3D" id="1.10.520.10">
    <property type="match status" value="2"/>
</dbReference>
<dbReference type="GO" id="GO:0042744">
    <property type="term" value="P:hydrogen peroxide catabolic process"/>
    <property type="evidence" value="ECO:0007669"/>
    <property type="project" value="UniProtKB-KW"/>
</dbReference>
<evidence type="ECO:0000256" key="11">
    <source>
        <dbReference type="RuleBase" id="RU003451"/>
    </source>
</evidence>
<evidence type="ECO:0000256" key="9">
    <source>
        <dbReference type="ARBA" id="ARBA00060838"/>
    </source>
</evidence>
<dbReference type="PROSITE" id="PS50873">
    <property type="entry name" value="PEROXIDASE_4"/>
    <property type="match status" value="1"/>
</dbReference>
<dbReference type="PROSITE" id="PS00435">
    <property type="entry name" value="PEROXIDASE_1"/>
    <property type="match status" value="1"/>
</dbReference>
<feature type="binding site" description="axial binding residue" evidence="10">
    <location>
        <position position="264"/>
    </location>
    <ligand>
        <name>heme b</name>
        <dbReference type="ChEBI" id="CHEBI:60344"/>
    </ligand>
    <ligandPart>
        <name>Fe</name>
        <dbReference type="ChEBI" id="CHEBI:18248"/>
    </ligandPart>
</feature>
<keyword evidence="1 10" id="KW-0575">Peroxidase</keyword>
<evidence type="ECO:0000256" key="10">
    <source>
        <dbReference type="HAMAP-Rule" id="MF_01961"/>
    </source>
</evidence>
<dbReference type="CDD" id="cd00649">
    <property type="entry name" value="catalase_peroxidase_1"/>
    <property type="match status" value="1"/>
</dbReference>
<comment type="caution">
    <text evidence="10">Lacks conserved residue(s) required for the propagation of feature annotation.</text>
</comment>
<comment type="function">
    <text evidence="10">Bifunctional enzyme with both catalase and broad-spectrum peroxidase activity.</text>
</comment>
<comment type="cofactor">
    <cofactor evidence="10">
        <name>heme b</name>
        <dbReference type="ChEBI" id="CHEBI:60344"/>
    </cofactor>
    <text evidence="10">Binds 1 heme b (iron(II)-protoporphyrin IX) group per dimer.</text>
</comment>
<evidence type="ECO:0000256" key="4">
    <source>
        <dbReference type="ARBA" id="ARBA00023002"/>
    </source>
</evidence>
<keyword evidence="3 10" id="KW-0479">Metal-binding</keyword>
<dbReference type="AlphaFoldDB" id="A0A1M5AWJ0"/>
<dbReference type="Gene3D" id="1.10.420.10">
    <property type="entry name" value="Peroxidase, domain 2"/>
    <property type="match status" value="2"/>
</dbReference>
<dbReference type="GO" id="GO:0070301">
    <property type="term" value="P:cellular response to hydrogen peroxide"/>
    <property type="evidence" value="ECO:0007669"/>
    <property type="project" value="TreeGrafter"/>
</dbReference>
<evidence type="ECO:0000256" key="7">
    <source>
        <dbReference type="ARBA" id="ARBA00049145"/>
    </source>
</evidence>
<feature type="active site" description="Proton acceptor" evidence="10">
    <location>
        <position position="96"/>
    </location>
</feature>
<protein>
    <recommendedName>
        <fullName evidence="10 11">Catalase-peroxidase</fullName>
        <shortName evidence="10">CP</shortName>
        <ecNumber evidence="10 11">1.11.1.21</ecNumber>
    </recommendedName>
    <alternativeName>
        <fullName evidence="10">Peroxidase/catalase</fullName>
    </alternativeName>
</protein>
<evidence type="ECO:0000313" key="15">
    <source>
        <dbReference type="Proteomes" id="UP000325134"/>
    </source>
</evidence>
<dbReference type="InterPro" id="IPR002016">
    <property type="entry name" value="Haem_peroxidase"/>
</dbReference>
<dbReference type="HAMAP" id="MF_01961">
    <property type="entry name" value="Catal_peroxid"/>
    <property type="match status" value="1"/>
</dbReference>
<dbReference type="SUPFAM" id="SSF48113">
    <property type="entry name" value="Heme-dependent peroxidases"/>
    <property type="match status" value="2"/>
</dbReference>
<keyword evidence="4 10" id="KW-0560">Oxidoreductase</keyword>
<keyword evidence="5 10" id="KW-0408">Iron</keyword>
<comment type="subunit">
    <text evidence="10">Homodimer or homotetramer.</text>
</comment>
<evidence type="ECO:0000313" key="14">
    <source>
        <dbReference type="EMBL" id="SHF34302.1"/>
    </source>
</evidence>
<dbReference type="CDD" id="cd08200">
    <property type="entry name" value="catalase_peroxidase_2"/>
    <property type="match status" value="1"/>
</dbReference>
<dbReference type="FunFam" id="1.10.520.10:FF:000002">
    <property type="entry name" value="Catalase-peroxidase"/>
    <property type="match status" value="1"/>
</dbReference>
<proteinExistence type="inferred from homology"/>
<dbReference type="NCBIfam" id="NF011635">
    <property type="entry name" value="PRK15061.1"/>
    <property type="match status" value="1"/>
</dbReference>
<dbReference type="InterPro" id="IPR019794">
    <property type="entry name" value="Peroxidases_AS"/>
</dbReference>
<organism evidence="14 15">
    <name type="scientific">Ruegeria intermedia</name>
    <dbReference type="NCBI Taxonomy" id="996115"/>
    <lineage>
        <taxon>Bacteria</taxon>
        <taxon>Pseudomonadati</taxon>
        <taxon>Pseudomonadota</taxon>
        <taxon>Alphaproteobacteria</taxon>
        <taxon>Rhodobacterales</taxon>
        <taxon>Roseobacteraceae</taxon>
        <taxon>Ruegeria</taxon>
    </lineage>
</organism>
<dbReference type="GO" id="GO:0020037">
    <property type="term" value="F:heme binding"/>
    <property type="evidence" value="ECO:0007669"/>
    <property type="project" value="InterPro"/>
</dbReference>
<comment type="similarity">
    <text evidence="9 10 11">Belongs to the peroxidase family. Peroxidase/catalase subfamily.</text>
</comment>
<gene>
    <name evidence="10" type="primary">katG</name>
    <name evidence="14" type="ORF">SAMN05444279_1291</name>
</gene>
<feature type="site" description="Transition state stabilizer" evidence="10">
    <location>
        <position position="92"/>
    </location>
</feature>
<dbReference type="GO" id="GO:0005829">
    <property type="term" value="C:cytosol"/>
    <property type="evidence" value="ECO:0007669"/>
    <property type="project" value="TreeGrafter"/>
</dbReference>
<dbReference type="PROSITE" id="PS00436">
    <property type="entry name" value="PEROXIDASE_2"/>
    <property type="match status" value="1"/>
</dbReference>
<dbReference type="PANTHER" id="PTHR30555:SF0">
    <property type="entry name" value="CATALASE-PEROXIDASE"/>
    <property type="match status" value="1"/>
</dbReference>
<dbReference type="RefSeq" id="WP_149777139.1">
    <property type="nucleotide sequence ID" value="NZ_FQVK01000029.1"/>
</dbReference>
<evidence type="ECO:0000256" key="3">
    <source>
        <dbReference type="ARBA" id="ARBA00022723"/>
    </source>
</evidence>
<evidence type="ECO:0000256" key="1">
    <source>
        <dbReference type="ARBA" id="ARBA00022559"/>
    </source>
</evidence>
<dbReference type="GO" id="GO:0046872">
    <property type="term" value="F:metal ion binding"/>
    <property type="evidence" value="ECO:0007669"/>
    <property type="project" value="UniProtKB-KW"/>
</dbReference>
<dbReference type="PRINTS" id="PR00458">
    <property type="entry name" value="PEROXIDASE"/>
</dbReference>
<evidence type="ECO:0000259" key="13">
    <source>
        <dbReference type="PROSITE" id="PS50873"/>
    </source>
</evidence>
<accession>A0A1M5AWJ0</accession>
<comment type="catalytic activity">
    <reaction evidence="8 10 11">
        <text>H2O2 + AH2 = A + 2 H2O</text>
        <dbReference type="Rhea" id="RHEA:30275"/>
        <dbReference type="ChEBI" id="CHEBI:13193"/>
        <dbReference type="ChEBI" id="CHEBI:15377"/>
        <dbReference type="ChEBI" id="CHEBI:16240"/>
        <dbReference type="ChEBI" id="CHEBI:17499"/>
        <dbReference type="EC" id="1.11.1.21"/>
    </reaction>
</comment>
<evidence type="ECO:0000256" key="8">
    <source>
        <dbReference type="ARBA" id="ARBA00051651"/>
    </source>
</evidence>
<comment type="PTM">
    <text evidence="10">Formation of the three residue Trp-Tyr-Met cross-link is important for the catalase, but not the peroxidase activity of the enzyme.</text>
</comment>
<dbReference type="FunFam" id="1.10.420.10:FF:000004">
    <property type="entry name" value="Catalase-peroxidase"/>
    <property type="match status" value="1"/>
</dbReference>
<reference evidence="14 15" key="1">
    <citation type="submission" date="2016-11" db="EMBL/GenBank/DDBJ databases">
        <authorList>
            <person name="Varghese N."/>
            <person name="Submissions S."/>
        </authorList>
    </citation>
    <scope>NUCLEOTIDE SEQUENCE [LARGE SCALE GENOMIC DNA]</scope>
    <source>
        <strain evidence="14 15">DSM 29341</strain>
    </source>
</reference>
<sequence>MDGSDTPNTGKCPIMHGAGTRSNRDWWPNQLNLAILHQHQPAGNPLGADFNYAEAFKKLDYDALKQDLYDLMTDSQDWWPADYGHYGGLFIRMAWHSAGTYRTADGRGGASTGNQRFAPLNSWPDNGNLDKARRLLWPIKQKYGNRISWADLMILAGNCAIESMGGKTFGFAGGREDIWAPEEDIYWGPEAEWLATSDTDGSRYVGDRELENPLAAVQMGLIYVNPEGPDGEPDVLASGRDIRETFARMAMNDEETVALVAGGHTFGKAHGAGDPALVGPEPEAAPIEEMGLGWKNAFGTGKGDDTTTSGIEGSWTANPIKWDNGYFDLLFGYDWNLTKSPAGAWIWEPVGVKEEDMAPAAHDPSKKVKTMMTTADMAMRMDPIYGPISKRFHESPEEFADAFARAWFKLTHRDMGPKVRYIGPEAPDEDLIWQDNVPPVDHDLIDAADIADLKARILNSGLSIPQLVSTAWASASTFRGSDKRGGANGARIRLAPQKDWAVNEPEKLSQVLSALEGIQAEFNAAQSGNKKVSLADLIVLGGAAAVEQAAAAAGHTVEVPFAPGRTDATQAQTDVESFSVLEPMVDGFRNYQRQEYSVSPEDLLVDKAQLLTLSAPEMTVLVAGLRVLGANHGGSPHGVFTDRVGSLSTDFFTNLLDMGIEWKPSEDQPGVYEGRDRATGDVKWTGTRVDLVFGSNSQLRAISEVYGQADSDGKFVSDFVAAWTKVMNADRFDLI</sequence>
<feature type="cross-link" description="Tryptophyl-tyrosyl-methioninium (Tyr-Met) (with Trp-95)" evidence="10">
    <location>
        <begin position="223"/>
        <end position="249"/>
    </location>
</feature>
<feature type="domain" description="Plant heme peroxidase family profile" evidence="13">
    <location>
        <begin position="129"/>
        <end position="423"/>
    </location>
</feature>
<dbReference type="NCBIfam" id="TIGR00198">
    <property type="entry name" value="cat_per_HPI"/>
    <property type="match status" value="1"/>
</dbReference>
<dbReference type="Proteomes" id="UP000325134">
    <property type="component" value="Unassembled WGS sequence"/>
</dbReference>
<keyword evidence="2 10" id="KW-0349">Heme</keyword>
<dbReference type="InterPro" id="IPR000763">
    <property type="entry name" value="Catalase_peroxidase"/>
</dbReference>
<dbReference type="PANTHER" id="PTHR30555">
    <property type="entry name" value="HYDROPEROXIDASE I, BIFUNCTIONAL CATALASE-PEROXIDASE"/>
    <property type="match status" value="1"/>
</dbReference>
<dbReference type="EC" id="1.11.1.21" evidence="10 11"/>
<dbReference type="GO" id="GO:0004096">
    <property type="term" value="F:catalase activity"/>
    <property type="evidence" value="ECO:0007669"/>
    <property type="project" value="UniProtKB-UniRule"/>
</dbReference>
<evidence type="ECO:0000256" key="5">
    <source>
        <dbReference type="ARBA" id="ARBA00023004"/>
    </source>
</evidence>
<dbReference type="InterPro" id="IPR019793">
    <property type="entry name" value="Peroxidases_heam-ligand_BS"/>
</dbReference>
<dbReference type="PRINTS" id="PR00460">
    <property type="entry name" value="BPEROXIDASE"/>
</dbReference>
<evidence type="ECO:0000256" key="6">
    <source>
        <dbReference type="ARBA" id="ARBA00023324"/>
    </source>
</evidence>
<dbReference type="InterPro" id="IPR010255">
    <property type="entry name" value="Haem_peroxidase_sf"/>
</dbReference>
<dbReference type="OrthoDB" id="9759743at2"/>
<evidence type="ECO:0000256" key="12">
    <source>
        <dbReference type="SAM" id="MobiDB-lite"/>
    </source>
</evidence>
<keyword evidence="15" id="KW-1185">Reference proteome</keyword>
<comment type="catalytic activity">
    <reaction evidence="7 10 11">
        <text>2 H2O2 = O2 + 2 H2O</text>
        <dbReference type="Rhea" id="RHEA:20309"/>
        <dbReference type="ChEBI" id="CHEBI:15377"/>
        <dbReference type="ChEBI" id="CHEBI:15379"/>
        <dbReference type="ChEBI" id="CHEBI:16240"/>
        <dbReference type="EC" id="1.11.1.21"/>
    </reaction>
</comment>
<feature type="region of interest" description="Disordered" evidence="12">
    <location>
        <begin position="1"/>
        <end position="21"/>
    </location>
</feature>
<dbReference type="EMBL" id="FQVK01000029">
    <property type="protein sequence ID" value="SHF34302.1"/>
    <property type="molecule type" value="Genomic_DNA"/>
</dbReference>
<name>A0A1M5AWJ0_9RHOB</name>
<dbReference type="Pfam" id="PF00141">
    <property type="entry name" value="peroxidase"/>
    <property type="match status" value="2"/>
</dbReference>
<evidence type="ECO:0000256" key="2">
    <source>
        <dbReference type="ARBA" id="ARBA00022617"/>
    </source>
</evidence>